<evidence type="ECO:0000313" key="1">
    <source>
        <dbReference type="EMBL" id="SHF19989.1"/>
    </source>
</evidence>
<organism evidence="1 2">
    <name type="scientific">Lactonifactor longoviformis DSM 17459</name>
    <dbReference type="NCBI Taxonomy" id="1122155"/>
    <lineage>
        <taxon>Bacteria</taxon>
        <taxon>Bacillati</taxon>
        <taxon>Bacillota</taxon>
        <taxon>Clostridia</taxon>
        <taxon>Eubacteriales</taxon>
        <taxon>Clostridiaceae</taxon>
        <taxon>Lactonifactor</taxon>
    </lineage>
</organism>
<dbReference type="Proteomes" id="UP000184245">
    <property type="component" value="Unassembled WGS sequence"/>
</dbReference>
<accession>A0A1M4ZPL6</accession>
<evidence type="ECO:0000313" key="2">
    <source>
        <dbReference type="Proteomes" id="UP000184245"/>
    </source>
</evidence>
<protein>
    <submittedName>
        <fullName evidence="1">Uncharacterized protein</fullName>
    </submittedName>
</protein>
<sequence>MDNLIEVCGRKTGCGREQRDETAVKDTAAKREMICREEG</sequence>
<dbReference type="STRING" id="1122155.SAMN02745158_02850"/>
<proteinExistence type="predicted"/>
<keyword evidence="2" id="KW-1185">Reference proteome</keyword>
<dbReference type="AlphaFoldDB" id="A0A1M4ZPL6"/>
<dbReference type="EMBL" id="FQVI01000016">
    <property type="protein sequence ID" value="SHF19989.1"/>
    <property type="molecule type" value="Genomic_DNA"/>
</dbReference>
<name>A0A1M4ZPL6_9CLOT</name>
<reference evidence="1 2" key="1">
    <citation type="submission" date="2016-11" db="EMBL/GenBank/DDBJ databases">
        <authorList>
            <person name="Jaros S."/>
            <person name="Januszkiewicz K."/>
            <person name="Wedrychowicz H."/>
        </authorList>
    </citation>
    <scope>NUCLEOTIDE SEQUENCE [LARGE SCALE GENOMIC DNA]</scope>
    <source>
        <strain evidence="1 2">DSM 17459</strain>
    </source>
</reference>
<gene>
    <name evidence="1" type="ORF">SAMN02745158_02850</name>
</gene>